<dbReference type="Pfam" id="PF01370">
    <property type="entry name" value="Epimerase"/>
    <property type="match status" value="1"/>
</dbReference>
<gene>
    <name evidence="2" type="ORF">EHS25_002188</name>
</gene>
<dbReference type="AlphaFoldDB" id="A0A427YF85"/>
<name>A0A427YF85_9TREE</name>
<dbReference type="GO" id="GO:0005737">
    <property type="term" value="C:cytoplasm"/>
    <property type="evidence" value="ECO:0007669"/>
    <property type="project" value="TreeGrafter"/>
</dbReference>
<feature type="domain" description="NAD-dependent epimerase/dehydratase" evidence="1">
    <location>
        <begin position="3"/>
        <end position="217"/>
    </location>
</feature>
<dbReference type="PANTHER" id="PTHR48079">
    <property type="entry name" value="PROTEIN YEEZ"/>
    <property type="match status" value="1"/>
</dbReference>
<accession>A0A427YF85</accession>
<dbReference type="InterPro" id="IPR001509">
    <property type="entry name" value="Epimerase_deHydtase"/>
</dbReference>
<proteinExistence type="predicted"/>
<dbReference type="EMBL" id="RSCD01000013">
    <property type="protein sequence ID" value="RSH89637.1"/>
    <property type="molecule type" value="Genomic_DNA"/>
</dbReference>
<dbReference type="InterPro" id="IPR036291">
    <property type="entry name" value="NAD(P)-bd_dom_sf"/>
</dbReference>
<dbReference type="SUPFAM" id="SSF51735">
    <property type="entry name" value="NAD(P)-binding Rossmann-fold domains"/>
    <property type="match status" value="1"/>
</dbReference>
<dbReference type="GO" id="GO:0004029">
    <property type="term" value="F:aldehyde dehydrogenase (NAD+) activity"/>
    <property type="evidence" value="ECO:0007669"/>
    <property type="project" value="TreeGrafter"/>
</dbReference>
<dbReference type="InterPro" id="IPR051783">
    <property type="entry name" value="NAD(P)-dependent_oxidoreduct"/>
</dbReference>
<sequence length="299" mass="31598">MKVFVTGASGLVGSEIVRQLVPQGHTVFGLARSDASAEKLKSLGVTPVRGQHTDLEVIAKAASEADATIHCAFNHEAFATGEYMLAIEQDKAAITAMCDALVGSGKTFINTGGIFGSDGPDEFSNKPNTAGFGSRGQNEKLTTSYLDKGVRALNVRLPPITHGPAKEHPFASGQIAIAKARGFAGYVEEGKNVWSSCDVVPAAEVYVLAIDKSKVIPKGAALHAVYEEGVATRDIAEFIGNKLGVPVKSISADEAGEHFGFLAMMLKSSGGATSALTQEWLGWNPKGVKLLERLEDYKY</sequence>
<reference evidence="2 3" key="1">
    <citation type="submission" date="2018-11" db="EMBL/GenBank/DDBJ databases">
        <title>Genome sequence of Saitozyma podzolica DSM 27192.</title>
        <authorList>
            <person name="Aliyu H."/>
            <person name="Gorte O."/>
            <person name="Ochsenreither K."/>
        </authorList>
    </citation>
    <scope>NUCLEOTIDE SEQUENCE [LARGE SCALE GENOMIC DNA]</scope>
    <source>
        <strain evidence="2 3">DSM 27192</strain>
    </source>
</reference>
<keyword evidence="3" id="KW-1185">Reference proteome</keyword>
<dbReference type="STRING" id="1890683.A0A427YF85"/>
<dbReference type="CDD" id="cd05262">
    <property type="entry name" value="SDR_a7"/>
    <property type="match status" value="1"/>
</dbReference>
<dbReference type="Proteomes" id="UP000279259">
    <property type="component" value="Unassembled WGS sequence"/>
</dbReference>
<dbReference type="OrthoDB" id="10000533at2759"/>
<organism evidence="2 3">
    <name type="scientific">Saitozyma podzolica</name>
    <dbReference type="NCBI Taxonomy" id="1890683"/>
    <lineage>
        <taxon>Eukaryota</taxon>
        <taxon>Fungi</taxon>
        <taxon>Dikarya</taxon>
        <taxon>Basidiomycota</taxon>
        <taxon>Agaricomycotina</taxon>
        <taxon>Tremellomycetes</taxon>
        <taxon>Tremellales</taxon>
        <taxon>Trimorphomycetaceae</taxon>
        <taxon>Saitozyma</taxon>
    </lineage>
</organism>
<comment type="caution">
    <text evidence="2">The sequence shown here is derived from an EMBL/GenBank/DDBJ whole genome shotgun (WGS) entry which is preliminary data.</text>
</comment>
<evidence type="ECO:0000259" key="1">
    <source>
        <dbReference type="Pfam" id="PF01370"/>
    </source>
</evidence>
<protein>
    <recommendedName>
        <fullName evidence="1">NAD-dependent epimerase/dehydratase domain-containing protein</fullName>
    </recommendedName>
</protein>
<evidence type="ECO:0000313" key="3">
    <source>
        <dbReference type="Proteomes" id="UP000279259"/>
    </source>
</evidence>
<dbReference type="PANTHER" id="PTHR48079:SF9">
    <property type="entry name" value="PUTATIVE-RELATED"/>
    <property type="match status" value="1"/>
</dbReference>
<dbReference type="Gene3D" id="3.40.50.720">
    <property type="entry name" value="NAD(P)-binding Rossmann-like Domain"/>
    <property type="match status" value="1"/>
</dbReference>
<evidence type="ECO:0000313" key="2">
    <source>
        <dbReference type="EMBL" id="RSH89637.1"/>
    </source>
</evidence>